<evidence type="ECO:0000256" key="6">
    <source>
        <dbReference type="ARBA" id="ARBA00034303"/>
    </source>
</evidence>
<name>A0AAD7A0F7_9AGAR</name>
<dbReference type="InterPro" id="IPR029058">
    <property type="entry name" value="AB_hydrolase_fold"/>
</dbReference>
<dbReference type="AlphaFoldDB" id="A0AAD7A0F7"/>
<dbReference type="Proteomes" id="UP001218218">
    <property type="component" value="Unassembled WGS sequence"/>
</dbReference>
<keyword evidence="5" id="KW-0539">Nucleus</keyword>
<evidence type="ECO:0000256" key="2">
    <source>
        <dbReference type="ARBA" id="ARBA00022692"/>
    </source>
</evidence>
<dbReference type="InterPro" id="IPR008547">
    <property type="entry name" value="DUF829_TMEM53"/>
</dbReference>
<evidence type="ECO:0000313" key="8">
    <source>
        <dbReference type="Proteomes" id="UP001218218"/>
    </source>
</evidence>
<evidence type="ECO:0000256" key="5">
    <source>
        <dbReference type="ARBA" id="ARBA00023242"/>
    </source>
</evidence>
<evidence type="ECO:0000256" key="3">
    <source>
        <dbReference type="ARBA" id="ARBA00022989"/>
    </source>
</evidence>
<dbReference type="EMBL" id="JARIHO010000020">
    <property type="protein sequence ID" value="KAJ7347089.1"/>
    <property type="molecule type" value="Genomic_DNA"/>
</dbReference>
<keyword evidence="3" id="KW-1133">Transmembrane helix</keyword>
<keyword evidence="8" id="KW-1185">Reference proteome</keyword>
<dbReference type="SUPFAM" id="SSF53474">
    <property type="entry name" value="alpha/beta-Hydrolases"/>
    <property type="match status" value="1"/>
</dbReference>
<sequence>MSKSFQGVPGSSASRVAMSTLVDPQVKLHKLGEDVHIAYGDRARGSGNDPRVIILFGWMDAPLRILEKYAVSHRRRWPSSDIAIVQSHPAFIWSSQEKRDDAVRPLADYLVSTVYRQRRSVPNGILLHVISNGGAFQLITLSRLLKSILPAEPSDINHGTAIPMAAIFDSTPGTGEYASLLATLTTDVKSPLVKAILTVPGSLVYLASVFRRTVVGDEKIFPLLHRFLETQGLLPLAEGFAPRVYIYSSADKMVPFTSVENHLSILKANPSVSVAAEKFEGSQHVQHERQDPERYWNAVQAVWDRSLPIKTKL</sequence>
<organism evidence="7 8">
    <name type="scientific">Mycena albidolilacea</name>
    <dbReference type="NCBI Taxonomy" id="1033008"/>
    <lineage>
        <taxon>Eukaryota</taxon>
        <taxon>Fungi</taxon>
        <taxon>Dikarya</taxon>
        <taxon>Basidiomycota</taxon>
        <taxon>Agaricomycotina</taxon>
        <taxon>Agaricomycetes</taxon>
        <taxon>Agaricomycetidae</taxon>
        <taxon>Agaricales</taxon>
        <taxon>Marasmiineae</taxon>
        <taxon>Mycenaceae</taxon>
        <taxon>Mycena</taxon>
    </lineage>
</organism>
<reference evidence="7" key="1">
    <citation type="submission" date="2023-03" db="EMBL/GenBank/DDBJ databases">
        <title>Massive genome expansion in bonnet fungi (Mycena s.s.) driven by repeated elements and novel gene families across ecological guilds.</title>
        <authorList>
            <consortium name="Lawrence Berkeley National Laboratory"/>
            <person name="Harder C.B."/>
            <person name="Miyauchi S."/>
            <person name="Viragh M."/>
            <person name="Kuo A."/>
            <person name="Thoen E."/>
            <person name="Andreopoulos B."/>
            <person name="Lu D."/>
            <person name="Skrede I."/>
            <person name="Drula E."/>
            <person name="Henrissat B."/>
            <person name="Morin E."/>
            <person name="Kohler A."/>
            <person name="Barry K."/>
            <person name="LaButti K."/>
            <person name="Morin E."/>
            <person name="Salamov A."/>
            <person name="Lipzen A."/>
            <person name="Mereny Z."/>
            <person name="Hegedus B."/>
            <person name="Baldrian P."/>
            <person name="Stursova M."/>
            <person name="Weitz H."/>
            <person name="Taylor A."/>
            <person name="Grigoriev I.V."/>
            <person name="Nagy L.G."/>
            <person name="Martin F."/>
            <person name="Kauserud H."/>
        </authorList>
    </citation>
    <scope>NUCLEOTIDE SEQUENCE</scope>
    <source>
        <strain evidence="7">CBHHK002</strain>
    </source>
</reference>
<evidence type="ECO:0000256" key="1">
    <source>
        <dbReference type="ARBA" id="ARBA00007387"/>
    </source>
</evidence>
<proteinExistence type="inferred from homology"/>
<dbReference type="Pfam" id="PF05705">
    <property type="entry name" value="DUF829"/>
    <property type="match status" value="1"/>
</dbReference>
<comment type="caution">
    <text evidence="7">The sequence shown here is derived from an EMBL/GenBank/DDBJ whole genome shotgun (WGS) entry which is preliminary data.</text>
</comment>
<evidence type="ECO:0000256" key="4">
    <source>
        <dbReference type="ARBA" id="ARBA00023136"/>
    </source>
</evidence>
<comment type="similarity">
    <text evidence="1">Belongs to the TMEM53 family.</text>
</comment>
<dbReference type="PANTHER" id="PTHR12265">
    <property type="entry name" value="TRANSMEMBRANE PROTEIN 53"/>
    <property type="match status" value="1"/>
</dbReference>
<protein>
    <submittedName>
        <fullName evidence="7">Uncharacterized protein</fullName>
    </submittedName>
</protein>
<comment type="subcellular location">
    <subcellularLocation>
        <location evidence="6">Nucleus outer membrane</location>
        <topology evidence="6">Single-pass membrane protein</topology>
    </subcellularLocation>
</comment>
<accession>A0AAD7A0F7</accession>
<keyword evidence="2" id="KW-0812">Transmembrane</keyword>
<dbReference type="GO" id="GO:0005640">
    <property type="term" value="C:nuclear outer membrane"/>
    <property type="evidence" value="ECO:0007669"/>
    <property type="project" value="UniProtKB-SubCell"/>
</dbReference>
<evidence type="ECO:0000313" key="7">
    <source>
        <dbReference type="EMBL" id="KAJ7347089.1"/>
    </source>
</evidence>
<keyword evidence="4" id="KW-0472">Membrane</keyword>
<gene>
    <name evidence="7" type="ORF">DFH08DRAFT_870231</name>
</gene>
<dbReference type="PANTHER" id="PTHR12265:SF30">
    <property type="entry name" value="TRANSMEMBRANE PROTEIN 53"/>
    <property type="match status" value="1"/>
</dbReference>